<dbReference type="SUPFAM" id="SSF56300">
    <property type="entry name" value="Metallo-dependent phosphatases"/>
    <property type="match status" value="1"/>
</dbReference>
<dbReference type="GO" id="GO:0003993">
    <property type="term" value="F:acid phosphatase activity"/>
    <property type="evidence" value="ECO:0007669"/>
    <property type="project" value="InterPro"/>
</dbReference>
<dbReference type="SMART" id="SM00740">
    <property type="entry name" value="PASTA"/>
    <property type="match status" value="2"/>
</dbReference>
<evidence type="ECO:0000256" key="1">
    <source>
        <dbReference type="ARBA" id="ARBA00022729"/>
    </source>
</evidence>
<sequence>MRLFRLLRKGLAAALILTTVALVTGVITMWLAAEKDKVQLPRVIGMDSTAALELLRKQGLQPKVSGREYSETIQQDAIIFQRPASGSWVQKNSKVRLVVSQGSDAVVLPNLTGLPLPEVQQLLQRYGFTLGRVVRVHSSERPNGEVIAQDPEAGALVRRGSPVAILLSLGSLEEPAPVLMPPTLSSLKSPGFTNRIRAIVKTEVIARKGRETLITRASYRDPTEKSGAPTEKRPVALRGAASVLVGAGDIASCVSDGDDATANLLDAIDGVVFTLGDNAYVAGTPVEFAACYDPSWGRHKSRTRPAPGNHDYHTRGAFGYFDYFGDAAGDPDKGYYSYDLGSWHIIVLNSNCAKIGGCGPGSPQEQWLRADLVAHPATCTLAYWHHPRFSSGRHGGDAALEAFWQALYEHDADVVLAGHDHVYERFAPQTPDGKPDPIHGIRQFVVGTGGDRHHTFAGPVIANSEVRNGETFGVLKLTLQPASYEWQFIPVAGQKFTDSGTGRCH</sequence>
<dbReference type="CDD" id="cd06577">
    <property type="entry name" value="PASTA_pknB"/>
    <property type="match status" value="2"/>
</dbReference>
<dbReference type="InterPro" id="IPR039331">
    <property type="entry name" value="PAPs-like"/>
</dbReference>
<dbReference type="PANTHER" id="PTHR22953:SF153">
    <property type="entry name" value="PURPLE ACID PHOSPHATASE"/>
    <property type="match status" value="1"/>
</dbReference>
<accession>A0AAJ1AHD9</accession>
<dbReference type="Pfam" id="PF00149">
    <property type="entry name" value="Metallophos"/>
    <property type="match status" value="1"/>
</dbReference>
<feature type="domain" description="PASTA" evidence="3">
    <location>
        <begin position="34"/>
        <end position="101"/>
    </location>
</feature>
<dbReference type="Pfam" id="PF03793">
    <property type="entry name" value="PASTA"/>
    <property type="match status" value="2"/>
</dbReference>
<evidence type="ECO:0000313" key="4">
    <source>
        <dbReference type="EMBL" id="MBZ0159663.1"/>
    </source>
</evidence>
<comment type="caution">
    <text evidence="4">The sequence shown here is derived from an EMBL/GenBank/DDBJ whole genome shotgun (WGS) entry which is preliminary data.</text>
</comment>
<feature type="domain" description="PASTA" evidence="3">
    <location>
        <begin position="102"/>
        <end position="169"/>
    </location>
</feature>
<dbReference type="InterPro" id="IPR004843">
    <property type="entry name" value="Calcineurin-like_PHP"/>
</dbReference>
<dbReference type="AlphaFoldDB" id="A0AAJ1AHD9"/>
<gene>
    <name evidence="4" type="ORF">K8G79_05965</name>
</gene>
<dbReference type="Gene3D" id="3.60.21.10">
    <property type="match status" value="1"/>
</dbReference>
<dbReference type="Proteomes" id="UP001197609">
    <property type="component" value="Unassembled WGS sequence"/>
</dbReference>
<keyword evidence="1" id="KW-0732">Signal</keyword>
<dbReference type="Gene3D" id="3.30.10.20">
    <property type="match status" value="2"/>
</dbReference>
<reference evidence="4 5" key="1">
    <citation type="journal article" date="2021" name="bioRxiv">
        <title>Unraveling nitrogen, sulfur and carbon metabolic pathways and microbial community transcriptional responses to substrate deprivation and toxicity stresses in a bioreactor mimicking anoxic brackish coastal sediment conditions.</title>
        <authorList>
            <person name="Martins P.D."/>
            <person name="Echeveste M.J."/>
            <person name="Arshad A."/>
            <person name="Kurth J."/>
            <person name="Ouboter H."/>
            <person name="Jetten M.S.M."/>
            <person name="Welte C.U."/>
        </authorList>
    </citation>
    <scope>NUCLEOTIDE SEQUENCE [LARGE SCALE GENOMIC DNA]</scope>
    <source>
        <strain evidence="4">MAG_38</strain>
    </source>
</reference>
<protein>
    <submittedName>
        <fullName evidence="4">PASTA domain-containing protein</fullName>
    </submittedName>
</protein>
<proteinExistence type="predicted"/>
<evidence type="ECO:0000256" key="2">
    <source>
        <dbReference type="SAM" id="Phobius"/>
    </source>
</evidence>
<keyword evidence="2" id="KW-0812">Transmembrane</keyword>
<dbReference type="PROSITE" id="PS51178">
    <property type="entry name" value="PASTA"/>
    <property type="match status" value="2"/>
</dbReference>
<dbReference type="EMBL" id="JAIOIU010000070">
    <property type="protein sequence ID" value="MBZ0159663.1"/>
    <property type="molecule type" value="Genomic_DNA"/>
</dbReference>
<dbReference type="InterPro" id="IPR029052">
    <property type="entry name" value="Metallo-depent_PP-like"/>
</dbReference>
<name>A0AAJ1AHD9_9BACT</name>
<keyword evidence="2" id="KW-0472">Membrane</keyword>
<dbReference type="InterPro" id="IPR005543">
    <property type="entry name" value="PASTA_dom"/>
</dbReference>
<evidence type="ECO:0000313" key="5">
    <source>
        <dbReference type="Proteomes" id="UP001197609"/>
    </source>
</evidence>
<keyword evidence="2" id="KW-1133">Transmembrane helix</keyword>
<organism evidence="4 5">
    <name type="scientific">Candidatus Methylomirabilis tolerans</name>
    <dbReference type="NCBI Taxonomy" id="3123416"/>
    <lineage>
        <taxon>Bacteria</taxon>
        <taxon>Candidatus Methylomirabilota</taxon>
        <taxon>Candidatus Methylomirabilia</taxon>
        <taxon>Candidatus Methylomirabilales</taxon>
        <taxon>Candidatus Methylomirabilaceae</taxon>
        <taxon>Candidatus Methylomirabilis</taxon>
    </lineage>
</organism>
<feature type="transmembrane region" description="Helical" evidence="2">
    <location>
        <begin position="12"/>
        <end position="33"/>
    </location>
</feature>
<dbReference type="PANTHER" id="PTHR22953">
    <property type="entry name" value="ACID PHOSPHATASE RELATED"/>
    <property type="match status" value="1"/>
</dbReference>
<evidence type="ECO:0000259" key="3">
    <source>
        <dbReference type="PROSITE" id="PS51178"/>
    </source>
</evidence>